<feature type="region of interest" description="Disordered" evidence="1">
    <location>
        <begin position="71"/>
        <end position="119"/>
    </location>
</feature>
<feature type="transmembrane region" description="Helical" evidence="2">
    <location>
        <begin position="38"/>
        <end position="60"/>
    </location>
</feature>
<dbReference type="PANTHER" id="PTHR20437">
    <property type="entry name" value="TUMOR NECROSIS FACTOR RECEPTOR SUBFAMILY MEMBER 13/17"/>
    <property type="match status" value="1"/>
</dbReference>
<accession>A0A9Q1FQL7</accession>
<reference evidence="3" key="1">
    <citation type="journal article" date="2023" name="Science">
        <title>Genome structures resolve the early diversification of teleost fishes.</title>
        <authorList>
            <person name="Parey E."/>
            <person name="Louis A."/>
            <person name="Montfort J."/>
            <person name="Bouchez O."/>
            <person name="Roques C."/>
            <person name="Iampietro C."/>
            <person name="Lluch J."/>
            <person name="Castinel A."/>
            <person name="Donnadieu C."/>
            <person name="Desvignes T."/>
            <person name="Floi Bucao C."/>
            <person name="Jouanno E."/>
            <person name="Wen M."/>
            <person name="Mejri S."/>
            <person name="Dirks R."/>
            <person name="Jansen H."/>
            <person name="Henkel C."/>
            <person name="Chen W.J."/>
            <person name="Zahm M."/>
            <person name="Cabau C."/>
            <person name="Klopp C."/>
            <person name="Thompson A.W."/>
            <person name="Robinson-Rechavi M."/>
            <person name="Braasch I."/>
            <person name="Lecointre G."/>
            <person name="Bobe J."/>
            <person name="Postlethwait J.H."/>
            <person name="Berthelot C."/>
            <person name="Roest Crollius H."/>
            <person name="Guiguen Y."/>
        </authorList>
    </citation>
    <scope>NUCLEOTIDE SEQUENCE</scope>
    <source>
        <strain evidence="3">WJC10195</strain>
    </source>
</reference>
<dbReference type="AlphaFoldDB" id="A0A9Q1FQL7"/>
<dbReference type="EMBL" id="JAINUF010000004">
    <property type="protein sequence ID" value="KAJ8363867.1"/>
    <property type="molecule type" value="Genomic_DNA"/>
</dbReference>
<protein>
    <submittedName>
        <fullName evidence="3">Uncharacterized protein</fullName>
    </submittedName>
</protein>
<feature type="compositionally biased region" description="Polar residues" evidence="1">
    <location>
        <begin position="110"/>
        <end position="119"/>
    </location>
</feature>
<keyword evidence="2" id="KW-0812">Transmembrane</keyword>
<keyword evidence="4" id="KW-1185">Reference proteome</keyword>
<feature type="compositionally biased region" description="Basic and acidic residues" evidence="1">
    <location>
        <begin position="75"/>
        <end position="109"/>
    </location>
</feature>
<dbReference type="GO" id="GO:0033209">
    <property type="term" value="P:tumor necrosis factor-mediated signaling pathway"/>
    <property type="evidence" value="ECO:0007669"/>
    <property type="project" value="InterPro"/>
</dbReference>
<gene>
    <name evidence="3" type="ORF">SKAU_G00126980</name>
</gene>
<evidence type="ECO:0000256" key="1">
    <source>
        <dbReference type="SAM" id="MobiDB-lite"/>
    </source>
</evidence>
<dbReference type="PANTHER" id="PTHR20437:SF3">
    <property type="entry name" value="BCMA TALL-1 BINDING DOMAIN-CONTAINING PROTEIN"/>
    <property type="match status" value="1"/>
</dbReference>
<dbReference type="GO" id="GO:0038023">
    <property type="term" value="F:signaling receptor activity"/>
    <property type="evidence" value="ECO:0007669"/>
    <property type="project" value="InterPro"/>
</dbReference>
<organism evidence="3 4">
    <name type="scientific">Synaphobranchus kaupii</name>
    <name type="common">Kaup's arrowtooth eel</name>
    <dbReference type="NCBI Taxonomy" id="118154"/>
    <lineage>
        <taxon>Eukaryota</taxon>
        <taxon>Metazoa</taxon>
        <taxon>Chordata</taxon>
        <taxon>Craniata</taxon>
        <taxon>Vertebrata</taxon>
        <taxon>Euteleostomi</taxon>
        <taxon>Actinopterygii</taxon>
        <taxon>Neopterygii</taxon>
        <taxon>Teleostei</taxon>
        <taxon>Anguilliformes</taxon>
        <taxon>Synaphobranchidae</taxon>
        <taxon>Synaphobranchus</taxon>
    </lineage>
</organism>
<evidence type="ECO:0000313" key="3">
    <source>
        <dbReference type="EMBL" id="KAJ8363867.1"/>
    </source>
</evidence>
<keyword evidence="2" id="KW-1133">Transmembrane helix</keyword>
<dbReference type="InterPro" id="IPR043521">
    <property type="entry name" value="TNFR_13C/17"/>
</dbReference>
<keyword evidence="2" id="KW-0472">Membrane</keyword>
<sequence length="168" mass="18630">MPCYLRCSKPPISCTASCIKPAVSSNSSSSSVSENNNVWLILVFLLLCAVTTLMLVIQVLRKRHCQPFLKKKGRHQEQVEDSGSERDLEASKETDVAHDRTMVSEESEQKYSGTLYNSSLPLPSTEEGTTILVTTKTAQTYNYSYCTQDETLDVCRSVYVAQEASDGT</sequence>
<name>A0A9Q1FQL7_SYNKA</name>
<comment type="caution">
    <text evidence="3">The sequence shown here is derived from an EMBL/GenBank/DDBJ whole genome shotgun (WGS) entry which is preliminary data.</text>
</comment>
<dbReference type="OrthoDB" id="9894478at2759"/>
<evidence type="ECO:0000313" key="4">
    <source>
        <dbReference type="Proteomes" id="UP001152622"/>
    </source>
</evidence>
<dbReference type="Proteomes" id="UP001152622">
    <property type="component" value="Chromosome 4"/>
</dbReference>
<evidence type="ECO:0000256" key="2">
    <source>
        <dbReference type="SAM" id="Phobius"/>
    </source>
</evidence>
<proteinExistence type="predicted"/>